<evidence type="ECO:0000313" key="2">
    <source>
        <dbReference type="Proteomes" id="UP001287286"/>
    </source>
</evidence>
<dbReference type="Proteomes" id="UP001287286">
    <property type="component" value="Unassembled WGS sequence"/>
</dbReference>
<proteinExistence type="predicted"/>
<gene>
    <name evidence="1" type="ORF">Purlil1_9354</name>
</gene>
<protein>
    <submittedName>
        <fullName evidence="1">Uncharacterized protein</fullName>
    </submittedName>
</protein>
<dbReference type="EMBL" id="JAWRVI010000042">
    <property type="protein sequence ID" value="KAK4086269.1"/>
    <property type="molecule type" value="Genomic_DNA"/>
</dbReference>
<sequence length="256" mass="27351">MAFEAGSGRGVCRVYTRCRAYRPTTAPVRRRVSALVQGPASLMRALDTCTYTFTLSTLSHTCTYSCALFEPLCWDFSLGTPKSPPVGASWLVRHRVLEAVRSAPSWPAWAPVLFLGAAPAPRTFYHYAAATTAVEMQDDGRALSIIVGNTGGGRGEATGGRMERCSRGVRIARSSLAPEPCHAMLCQVVGHGKSRGGGEAAFALSKAARVGLWDVHHWTLAARERAQVHPCPLQGTGTCCDSAQPQVLSASCWVCA</sequence>
<accession>A0ABR0BQS0</accession>
<reference evidence="1 2" key="1">
    <citation type="journal article" date="2024" name="Microbiol. Resour. Announc.">
        <title>Genome annotations for the ascomycete fungi Trichoderma harzianum, Trichoderma aggressivum, and Purpureocillium lilacinum.</title>
        <authorList>
            <person name="Beijen E.P.W."/>
            <person name="Ohm R.A."/>
        </authorList>
    </citation>
    <scope>NUCLEOTIDE SEQUENCE [LARGE SCALE GENOMIC DNA]</scope>
    <source>
        <strain evidence="1 2">CBS 150709</strain>
    </source>
</reference>
<comment type="caution">
    <text evidence="1">The sequence shown here is derived from an EMBL/GenBank/DDBJ whole genome shotgun (WGS) entry which is preliminary data.</text>
</comment>
<keyword evidence="2" id="KW-1185">Reference proteome</keyword>
<organism evidence="1 2">
    <name type="scientific">Purpureocillium lilacinum</name>
    <name type="common">Paecilomyces lilacinus</name>
    <dbReference type="NCBI Taxonomy" id="33203"/>
    <lineage>
        <taxon>Eukaryota</taxon>
        <taxon>Fungi</taxon>
        <taxon>Dikarya</taxon>
        <taxon>Ascomycota</taxon>
        <taxon>Pezizomycotina</taxon>
        <taxon>Sordariomycetes</taxon>
        <taxon>Hypocreomycetidae</taxon>
        <taxon>Hypocreales</taxon>
        <taxon>Ophiocordycipitaceae</taxon>
        <taxon>Purpureocillium</taxon>
    </lineage>
</organism>
<name>A0ABR0BQS0_PURLI</name>
<evidence type="ECO:0000313" key="1">
    <source>
        <dbReference type="EMBL" id="KAK4086269.1"/>
    </source>
</evidence>